<keyword evidence="6" id="KW-1185">Reference proteome</keyword>
<dbReference type="NCBIfam" id="TIGR03710">
    <property type="entry name" value="OAFO_sf"/>
    <property type="match status" value="1"/>
</dbReference>
<dbReference type="Pfam" id="PF01855">
    <property type="entry name" value="POR_N"/>
    <property type="match status" value="1"/>
</dbReference>
<dbReference type="PANTHER" id="PTHR32154">
    <property type="entry name" value="PYRUVATE-FLAVODOXIN OXIDOREDUCTASE-RELATED"/>
    <property type="match status" value="1"/>
</dbReference>
<gene>
    <name evidence="5" type="primary">korA_1</name>
    <name evidence="5" type="ORF">EUAN_07300</name>
</gene>
<dbReference type="AlphaFoldDB" id="A0A1S1V8M4"/>
<feature type="domain" description="Pyruvate/ketoisovalerate oxidoreductase catalytic" evidence="2">
    <location>
        <begin position="11"/>
        <end position="168"/>
    </location>
</feature>
<dbReference type="OrthoDB" id="9794954at2"/>
<dbReference type="SUPFAM" id="SSF52518">
    <property type="entry name" value="Thiamin diphosphate-binding fold (THDP-binding)"/>
    <property type="match status" value="1"/>
</dbReference>
<reference evidence="5 6" key="1">
    <citation type="submission" date="2016-09" db="EMBL/GenBank/DDBJ databases">
        <title>Genome sequence of Eubacterium angustum.</title>
        <authorList>
            <person name="Poehlein A."/>
            <person name="Daniel R."/>
        </authorList>
    </citation>
    <scope>NUCLEOTIDE SEQUENCE [LARGE SCALE GENOMIC DNA]</scope>
    <source>
        <strain evidence="5 6">DSM 1989</strain>
    </source>
</reference>
<protein>
    <submittedName>
        <fullName evidence="5">2-oxoglutarate oxidoreductase subunit KorA</fullName>
        <ecNumber evidence="5">1.2.-.-</ecNumber>
    </submittedName>
</protein>
<dbReference type="InterPro" id="IPR050722">
    <property type="entry name" value="Pyruvate:ferred/Flavod_OxRd"/>
</dbReference>
<comment type="caution">
    <text evidence="5">The sequence shown here is derived from an EMBL/GenBank/DDBJ whole genome shotgun (WGS) entry which is preliminary data.</text>
</comment>
<evidence type="ECO:0000259" key="4">
    <source>
        <dbReference type="Pfam" id="PF17147"/>
    </source>
</evidence>
<dbReference type="InterPro" id="IPR033412">
    <property type="entry name" value="PFOR_II"/>
</dbReference>
<dbReference type="InterPro" id="IPR029061">
    <property type="entry name" value="THDP-binding"/>
</dbReference>
<feature type="domain" description="Pyruvate flavodoxin/ferredoxin oxidoreductase pyrimidine binding" evidence="3">
    <location>
        <begin position="198"/>
        <end position="433"/>
    </location>
</feature>
<dbReference type="Pfam" id="PF01558">
    <property type="entry name" value="POR"/>
    <property type="match status" value="1"/>
</dbReference>
<dbReference type="GO" id="GO:0016903">
    <property type="term" value="F:oxidoreductase activity, acting on the aldehyde or oxo group of donors"/>
    <property type="evidence" value="ECO:0007669"/>
    <property type="project" value="InterPro"/>
</dbReference>
<name>A0A1S1V8M4_9FIRM</name>
<dbReference type="SUPFAM" id="SSF53323">
    <property type="entry name" value="Pyruvate-ferredoxin oxidoreductase, PFOR, domain III"/>
    <property type="match status" value="1"/>
</dbReference>
<dbReference type="FunFam" id="3.40.50.970:FF:000022">
    <property type="entry name" value="2-oxoglutarate ferredoxin oxidoreductase alpha subunit"/>
    <property type="match status" value="1"/>
</dbReference>
<dbReference type="Gene3D" id="3.40.50.970">
    <property type="match status" value="1"/>
</dbReference>
<keyword evidence="1 5" id="KW-0560">Oxidoreductase</keyword>
<dbReference type="GO" id="GO:0006979">
    <property type="term" value="P:response to oxidative stress"/>
    <property type="evidence" value="ECO:0007669"/>
    <property type="project" value="TreeGrafter"/>
</dbReference>
<evidence type="ECO:0000256" key="1">
    <source>
        <dbReference type="ARBA" id="ARBA00023002"/>
    </source>
</evidence>
<evidence type="ECO:0000259" key="3">
    <source>
        <dbReference type="Pfam" id="PF01855"/>
    </source>
</evidence>
<dbReference type="InterPro" id="IPR019752">
    <property type="entry name" value="Pyrv/ketoisovalerate_OxRed_cat"/>
</dbReference>
<proteinExistence type="predicted"/>
<dbReference type="InterPro" id="IPR009014">
    <property type="entry name" value="Transketo_C/PFOR_II"/>
</dbReference>
<organism evidence="5 6">
    <name type="scientific">Andreesenia angusta</name>
    <dbReference type="NCBI Taxonomy" id="39480"/>
    <lineage>
        <taxon>Bacteria</taxon>
        <taxon>Bacillati</taxon>
        <taxon>Bacillota</taxon>
        <taxon>Tissierellia</taxon>
        <taxon>Tissierellales</taxon>
        <taxon>Gottschalkiaceae</taxon>
        <taxon>Andreesenia</taxon>
    </lineage>
</organism>
<feature type="domain" description="Pyruvate:ferredoxin oxidoreductase core" evidence="4">
    <location>
        <begin position="459"/>
        <end position="552"/>
    </location>
</feature>
<evidence type="ECO:0000313" key="6">
    <source>
        <dbReference type="Proteomes" id="UP000180254"/>
    </source>
</evidence>
<dbReference type="SUPFAM" id="SSF52922">
    <property type="entry name" value="TK C-terminal domain-like"/>
    <property type="match status" value="1"/>
</dbReference>
<dbReference type="Pfam" id="PF17147">
    <property type="entry name" value="PFOR_II"/>
    <property type="match status" value="1"/>
</dbReference>
<accession>A0A1S1V8M4</accession>
<dbReference type="InterPro" id="IPR002880">
    <property type="entry name" value="Pyrv_Fd/Flavodoxin_OxRdtase_N"/>
</dbReference>
<dbReference type="FunFam" id="3.40.50.920:FF:000009">
    <property type="entry name" value="2-oxoglutarate ferredoxin oxidoreductase subunit alpha"/>
    <property type="match status" value="1"/>
</dbReference>
<dbReference type="Gene3D" id="3.40.920.10">
    <property type="entry name" value="Pyruvate-ferredoxin oxidoreductase, PFOR, domain III"/>
    <property type="match status" value="1"/>
</dbReference>
<dbReference type="EMBL" id="MKIE01000002">
    <property type="protein sequence ID" value="OHW62946.1"/>
    <property type="molecule type" value="Genomic_DNA"/>
</dbReference>
<dbReference type="PANTHER" id="PTHR32154:SF20">
    <property type="entry name" value="2-OXOGLUTARATE OXIDOREDUCTASE SUBUNIT KORA"/>
    <property type="match status" value="1"/>
</dbReference>
<dbReference type="RefSeq" id="WP_071061788.1">
    <property type="nucleotide sequence ID" value="NZ_MKIE01000002.1"/>
</dbReference>
<sequence>MDYNLLIGGSAGQGIETLGFLLEKSLQRNNYYLFSNKDYMSRIRGGHNFTKIRFGTKEIYSHKDALDFIVAFDETTVKEHRFRLKENGLIFLDESLRENTPDVSANMVFLPMKESASNLGNARVLNTLFFGSLAKAFDLDLGIAKELLTEVFKKDILELNQRALEAGFKLEVPAVPVEKPRDIGKRILINSNQGIALGALAAGLTFYSAYPMTPSTSIMNFLAENQKRAGILVEQAEDEIAAINMALGASFAGVRAMTGTSGGGFSLMTESLGLAGMTETPLVVVNVQRPGPATGFPTRTEQSDLSFILTASHGEIPRMVTVIRNAEEAFYKTARAFNLAEKYQMLVILLNDQYLADANQTIEPYDFGKVSIDRYIESGLDADVYNRYELSGGHISPRILPGFIPGKTVLADSDEHNEHGNITESAEIRVSMMDKRMGKLRMLESELEEPECLGDESPEILLLGWGSTFGTLKEAVEILKREDLSIGALSFGDLWPLPIKKLEQMAEGAKQIINVEQNYTGQLAKLIRQETGIKCTNSILKYDGRQISLEEIVSGVKEVL</sequence>
<dbReference type="Gene3D" id="3.40.50.920">
    <property type="match status" value="1"/>
</dbReference>
<dbReference type="EC" id="1.2.-.-" evidence="5"/>
<evidence type="ECO:0000259" key="2">
    <source>
        <dbReference type="Pfam" id="PF01558"/>
    </source>
</evidence>
<evidence type="ECO:0000313" key="5">
    <source>
        <dbReference type="EMBL" id="OHW62946.1"/>
    </source>
</evidence>
<dbReference type="CDD" id="cd07034">
    <property type="entry name" value="TPP_PYR_PFOR_IOR-alpha_like"/>
    <property type="match status" value="1"/>
</dbReference>
<dbReference type="InterPro" id="IPR022367">
    <property type="entry name" value="2-oxoacid/accept_OxRdtase_asu"/>
</dbReference>
<dbReference type="Proteomes" id="UP000180254">
    <property type="component" value="Unassembled WGS sequence"/>
</dbReference>
<dbReference type="InterPro" id="IPR002869">
    <property type="entry name" value="Pyrv_flavodox_OxRed_cen"/>
</dbReference>
<dbReference type="STRING" id="39480.EUAN_07300"/>